<evidence type="ECO:0000313" key="5">
    <source>
        <dbReference type="Proteomes" id="UP001499984"/>
    </source>
</evidence>
<keyword evidence="2" id="KW-0812">Transmembrane</keyword>
<comment type="caution">
    <text evidence="4">The sequence shown here is derived from an EMBL/GenBank/DDBJ whole genome shotgun (WGS) entry which is preliminary data.</text>
</comment>
<protein>
    <recommendedName>
        <fullName evidence="3">Peptidoglycan binding-like domain-containing protein</fullName>
    </recommendedName>
</protein>
<dbReference type="Pfam" id="PF01471">
    <property type="entry name" value="PG_binding_1"/>
    <property type="match status" value="1"/>
</dbReference>
<keyword evidence="2" id="KW-1133">Transmembrane helix</keyword>
<reference evidence="5" key="1">
    <citation type="journal article" date="2019" name="Int. J. Syst. Evol. Microbiol.">
        <title>The Global Catalogue of Microorganisms (GCM) 10K type strain sequencing project: providing services to taxonomists for standard genome sequencing and annotation.</title>
        <authorList>
            <consortium name="The Broad Institute Genomics Platform"/>
            <consortium name="The Broad Institute Genome Sequencing Center for Infectious Disease"/>
            <person name="Wu L."/>
            <person name="Ma J."/>
        </authorList>
    </citation>
    <scope>NUCLEOTIDE SEQUENCE [LARGE SCALE GENOMIC DNA]</scope>
    <source>
        <strain evidence="5">JCM 16925</strain>
    </source>
</reference>
<evidence type="ECO:0000313" key="4">
    <source>
        <dbReference type="EMBL" id="GAA4061254.1"/>
    </source>
</evidence>
<feature type="compositionally biased region" description="Acidic residues" evidence="1">
    <location>
        <begin position="59"/>
        <end position="68"/>
    </location>
</feature>
<sequence>MSEPNGPVCPECGTPRAADGTPACSCTHRASEARREARTAEAAAAEDFDPVRIRPFVELGDDAGTDQEEVPREPRELANAAVVPTSPDPSEAPSGPPLPLDADARESARRRRRTLLITGAGATLAVLLTAAFLSGLFTYDRPSRDDSVTGGIRAPVPNGSAQDGASPGGRSSGPASASPSRSATPSPDTTPSDSSPAPTEAAATPTAAPSSAGTTPGGTAPEPTDAEGRPPVLRFGDQGPEVVELQLRLRQIGFYGGDADGDYDRTVEGAVRTYQVTRAVLTDESGVYGTATRAALESETSEP</sequence>
<feature type="region of interest" description="Disordered" evidence="1">
    <location>
        <begin position="37"/>
        <end position="109"/>
    </location>
</feature>
<feature type="region of interest" description="Disordered" evidence="1">
    <location>
        <begin position="1"/>
        <end position="23"/>
    </location>
</feature>
<accession>A0ABP7V831</accession>
<keyword evidence="2" id="KW-0472">Membrane</keyword>
<organism evidence="4 5">
    <name type="scientific">Streptomyces shaanxiensis</name>
    <dbReference type="NCBI Taxonomy" id="653357"/>
    <lineage>
        <taxon>Bacteria</taxon>
        <taxon>Bacillati</taxon>
        <taxon>Actinomycetota</taxon>
        <taxon>Actinomycetes</taxon>
        <taxon>Kitasatosporales</taxon>
        <taxon>Streptomycetaceae</taxon>
        <taxon>Streptomyces</taxon>
    </lineage>
</organism>
<feature type="compositionally biased region" description="Low complexity" evidence="1">
    <location>
        <begin position="172"/>
        <end position="223"/>
    </location>
</feature>
<proteinExistence type="predicted"/>
<evidence type="ECO:0000256" key="2">
    <source>
        <dbReference type="SAM" id="Phobius"/>
    </source>
</evidence>
<evidence type="ECO:0000259" key="3">
    <source>
        <dbReference type="Pfam" id="PF01471"/>
    </source>
</evidence>
<dbReference type="SUPFAM" id="SSF47090">
    <property type="entry name" value="PGBD-like"/>
    <property type="match status" value="1"/>
</dbReference>
<dbReference type="InterPro" id="IPR002477">
    <property type="entry name" value="Peptidoglycan-bd-like"/>
</dbReference>
<dbReference type="InterPro" id="IPR036365">
    <property type="entry name" value="PGBD-like_sf"/>
</dbReference>
<dbReference type="EMBL" id="BAAAZY010000010">
    <property type="protein sequence ID" value="GAA4061254.1"/>
    <property type="molecule type" value="Genomic_DNA"/>
</dbReference>
<dbReference type="InterPro" id="IPR036366">
    <property type="entry name" value="PGBDSf"/>
</dbReference>
<feature type="domain" description="Peptidoglycan binding-like" evidence="3">
    <location>
        <begin position="238"/>
        <end position="296"/>
    </location>
</feature>
<feature type="region of interest" description="Disordered" evidence="1">
    <location>
        <begin position="144"/>
        <end position="239"/>
    </location>
</feature>
<dbReference type="RefSeq" id="WP_345014218.1">
    <property type="nucleotide sequence ID" value="NZ_BAAAZY010000010.1"/>
</dbReference>
<keyword evidence="5" id="KW-1185">Reference proteome</keyword>
<name>A0ABP7V831_9ACTN</name>
<gene>
    <name evidence="4" type="ORF">GCM10022233_38400</name>
</gene>
<feature type="transmembrane region" description="Helical" evidence="2">
    <location>
        <begin position="115"/>
        <end position="139"/>
    </location>
</feature>
<evidence type="ECO:0000256" key="1">
    <source>
        <dbReference type="SAM" id="MobiDB-lite"/>
    </source>
</evidence>
<dbReference type="Proteomes" id="UP001499984">
    <property type="component" value="Unassembled WGS sequence"/>
</dbReference>
<dbReference type="Gene3D" id="1.10.101.10">
    <property type="entry name" value="PGBD-like superfamily/PGBD"/>
    <property type="match status" value="1"/>
</dbReference>